<dbReference type="NCBIfam" id="NF009073">
    <property type="entry name" value="PRK12408.1"/>
    <property type="match status" value="1"/>
</dbReference>
<protein>
    <submittedName>
        <fullName evidence="6">Glucokinase</fullName>
        <ecNumber evidence="6">2.7.1.2</ecNumber>
    </submittedName>
</protein>
<dbReference type="Proteomes" id="UP001595724">
    <property type="component" value="Unassembled WGS sequence"/>
</dbReference>
<dbReference type="GO" id="GO:0004340">
    <property type="term" value="F:glucokinase activity"/>
    <property type="evidence" value="ECO:0007669"/>
    <property type="project" value="UniProtKB-EC"/>
</dbReference>
<keyword evidence="4" id="KW-0067">ATP-binding</keyword>
<keyword evidence="1 6" id="KW-0808">Transferase</keyword>
<dbReference type="PANTHER" id="PTHR47690">
    <property type="entry name" value="GLUCOKINASE"/>
    <property type="match status" value="1"/>
</dbReference>
<reference evidence="7" key="1">
    <citation type="journal article" date="2019" name="Int. J. Syst. Evol. Microbiol.">
        <title>The Global Catalogue of Microorganisms (GCM) 10K type strain sequencing project: providing services to taxonomists for standard genome sequencing and annotation.</title>
        <authorList>
            <consortium name="The Broad Institute Genomics Platform"/>
            <consortium name="The Broad Institute Genome Sequencing Center for Infectious Disease"/>
            <person name="Wu L."/>
            <person name="Ma J."/>
        </authorList>
    </citation>
    <scope>NUCLEOTIDE SEQUENCE [LARGE SCALE GENOMIC DNA]</scope>
    <source>
        <strain evidence="7">KCTC 42211</strain>
    </source>
</reference>
<accession>A0ABV7UUC0</accession>
<evidence type="ECO:0000256" key="3">
    <source>
        <dbReference type="ARBA" id="ARBA00022777"/>
    </source>
</evidence>
<dbReference type="EMBL" id="JBHRYF010000008">
    <property type="protein sequence ID" value="MFC3660269.1"/>
    <property type="molecule type" value="Genomic_DNA"/>
</dbReference>
<comment type="similarity">
    <text evidence="5">Belongs to the bacterial glucokinase family.</text>
</comment>
<proteinExistence type="inferred from homology"/>
<dbReference type="Gene3D" id="3.30.420.40">
    <property type="match status" value="1"/>
</dbReference>
<organism evidence="6 7">
    <name type="scientific">Luteimonas notoginsengisoli</name>
    <dbReference type="NCBI Taxonomy" id="1578200"/>
    <lineage>
        <taxon>Bacteria</taxon>
        <taxon>Pseudomonadati</taxon>
        <taxon>Pseudomonadota</taxon>
        <taxon>Gammaproteobacteria</taxon>
        <taxon>Lysobacterales</taxon>
        <taxon>Lysobacteraceae</taxon>
        <taxon>Luteimonas</taxon>
    </lineage>
</organism>
<comment type="caution">
    <text evidence="6">The sequence shown here is derived from an EMBL/GenBank/DDBJ whole genome shotgun (WGS) entry which is preliminary data.</text>
</comment>
<evidence type="ECO:0000256" key="4">
    <source>
        <dbReference type="ARBA" id="ARBA00022840"/>
    </source>
</evidence>
<dbReference type="SUPFAM" id="SSF53067">
    <property type="entry name" value="Actin-like ATPase domain"/>
    <property type="match status" value="1"/>
</dbReference>
<evidence type="ECO:0000256" key="5">
    <source>
        <dbReference type="RuleBase" id="RU004046"/>
    </source>
</evidence>
<dbReference type="EC" id="2.7.1.2" evidence="6"/>
<evidence type="ECO:0000313" key="7">
    <source>
        <dbReference type="Proteomes" id="UP001595724"/>
    </source>
</evidence>
<dbReference type="RefSeq" id="WP_386709424.1">
    <property type="nucleotide sequence ID" value="NZ_JBHRYF010000008.1"/>
</dbReference>
<dbReference type="InterPro" id="IPR050201">
    <property type="entry name" value="Bacterial_glucokinase"/>
</dbReference>
<dbReference type="Gene3D" id="3.40.367.20">
    <property type="match status" value="1"/>
</dbReference>
<keyword evidence="2" id="KW-0547">Nucleotide-binding</keyword>
<dbReference type="InterPro" id="IPR003836">
    <property type="entry name" value="Glucokinase"/>
</dbReference>
<gene>
    <name evidence="6" type="ORF">ACFOM9_09350</name>
</gene>
<dbReference type="Pfam" id="PF02685">
    <property type="entry name" value="Glucokinase"/>
    <property type="match status" value="1"/>
</dbReference>
<dbReference type="CDD" id="cd24008">
    <property type="entry name" value="ASKHA_NBD_GLK"/>
    <property type="match status" value="1"/>
</dbReference>
<dbReference type="PANTHER" id="PTHR47690:SF1">
    <property type="entry name" value="GLUCOKINASE"/>
    <property type="match status" value="1"/>
</dbReference>
<keyword evidence="7" id="KW-1185">Reference proteome</keyword>
<evidence type="ECO:0000256" key="2">
    <source>
        <dbReference type="ARBA" id="ARBA00022741"/>
    </source>
</evidence>
<evidence type="ECO:0000256" key="1">
    <source>
        <dbReference type="ARBA" id="ARBA00022679"/>
    </source>
</evidence>
<sequence>MSRVFLAADIGGTHARLALVEPRGGDRIAVVHRSQGLCAAHGSLAQVVSALLPQASRVEAAAIAVAGVVQGGRVISRNLPWPVDADGLRALGIPRVAVVNDFVAAAHAVQCMEAADTTLLTPRAGAAADGPVLVVGPGTGLGAALRVPVAGGVAVLPCEPQQMSFAPGNARELALLRQWMEAGTGHVGIGHAVSGPGLLCLYRGLCALDGVAPVLGSPLDVAAAADGNGDAHAAEAVSRFCGLFGSLVGDLAMATGASAVFVIGGVAASLKRRLLESDFAARLVDKDLMCPVLERIPVRLVEDPDVGVIGAACWYLQQAARAQGA</sequence>
<evidence type="ECO:0000313" key="6">
    <source>
        <dbReference type="EMBL" id="MFC3660269.1"/>
    </source>
</evidence>
<keyword evidence="3" id="KW-0418">Kinase</keyword>
<name>A0ABV7UUC0_9GAMM</name>
<dbReference type="InterPro" id="IPR043129">
    <property type="entry name" value="ATPase_NBD"/>
</dbReference>